<protein>
    <submittedName>
        <fullName evidence="3">Uncharacterized protein</fullName>
    </submittedName>
</protein>
<evidence type="ECO:0000256" key="2">
    <source>
        <dbReference type="SAM" id="SignalP"/>
    </source>
</evidence>
<evidence type="ECO:0000256" key="1">
    <source>
        <dbReference type="SAM" id="MobiDB-lite"/>
    </source>
</evidence>
<comment type="caution">
    <text evidence="3">The sequence shown here is derived from an EMBL/GenBank/DDBJ whole genome shotgun (WGS) entry which is preliminary data.</text>
</comment>
<feature type="signal peptide" evidence="2">
    <location>
        <begin position="1"/>
        <end position="20"/>
    </location>
</feature>
<keyword evidence="2" id="KW-0732">Signal</keyword>
<evidence type="ECO:0000313" key="4">
    <source>
        <dbReference type="Proteomes" id="UP001295684"/>
    </source>
</evidence>
<feature type="region of interest" description="Disordered" evidence="1">
    <location>
        <begin position="251"/>
        <end position="271"/>
    </location>
</feature>
<sequence length="469" mass="52027">MRPNWALGLVTLLVIGYVYAGVQQASNVKDVNNFLDKNRNSVAALFFYDSSLDEGTESGFWSGVATSVSNIFNQEDGGVPPEHQNTDIEKRISEEADLMQIDVSKEELRELQNQFSITAIPYVVIYDKGVIVLSEVLDENTHEKAVQILENNRPGFTVVPRRVKLAPQEPIITDESRPLLVLGPTPSPVQYAQPATAQSQETAQGPRQVTLAPGETRTQVVEHPASIQQRISGSRTQPTVTLEARPLSPEFQKEKCHVSPPPSHPASSSSGYISELEDYEIPESWLASGYSPLSGNNAEEIDYSRRIQLFDPENITHETSDVRDVYTIPQPITPEPFFFEEIPAPVQLAPKELSPQRLSYYQRINPAPEIVEPPRHSVVQCKISPPEARVAKPEVRIAQPHVNVPQPQVRIPKPEIRTPKIGIKASKPQVRVAQPEVKAAPVVKTDSPRKTCPSGAQAHRVNNIRTKSQ</sequence>
<dbReference type="Proteomes" id="UP001295684">
    <property type="component" value="Unassembled WGS sequence"/>
</dbReference>
<name>A0AAD1X9C4_EUPCR</name>
<accession>A0AAD1X9C4</accession>
<dbReference type="EMBL" id="CAMPGE010009100">
    <property type="protein sequence ID" value="CAI2367974.1"/>
    <property type="molecule type" value="Genomic_DNA"/>
</dbReference>
<evidence type="ECO:0000313" key="3">
    <source>
        <dbReference type="EMBL" id="CAI2367974.1"/>
    </source>
</evidence>
<keyword evidence="4" id="KW-1185">Reference proteome</keyword>
<dbReference type="AlphaFoldDB" id="A0AAD1X9C4"/>
<feature type="chain" id="PRO_5042235668" evidence="2">
    <location>
        <begin position="21"/>
        <end position="469"/>
    </location>
</feature>
<organism evidence="3 4">
    <name type="scientific">Euplotes crassus</name>
    <dbReference type="NCBI Taxonomy" id="5936"/>
    <lineage>
        <taxon>Eukaryota</taxon>
        <taxon>Sar</taxon>
        <taxon>Alveolata</taxon>
        <taxon>Ciliophora</taxon>
        <taxon>Intramacronucleata</taxon>
        <taxon>Spirotrichea</taxon>
        <taxon>Hypotrichia</taxon>
        <taxon>Euplotida</taxon>
        <taxon>Euplotidae</taxon>
        <taxon>Moneuplotes</taxon>
    </lineage>
</organism>
<reference evidence="3" key="1">
    <citation type="submission" date="2023-07" db="EMBL/GenBank/DDBJ databases">
        <authorList>
            <consortium name="AG Swart"/>
            <person name="Singh M."/>
            <person name="Singh A."/>
            <person name="Seah K."/>
            <person name="Emmerich C."/>
        </authorList>
    </citation>
    <scope>NUCLEOTIDE SEQUENCE</scope>
    <source>
        <strain evidence="3">DP1</strain>
    </source>
</reference>
<feature type="region of interest" description="Disordered" evidence="1">
    <location>
        <begin position="426"/>
        <end position="469"/>
    </location>
</feature>
<proteinExistence type="predicted"/>
<gene>
    <name evidence="3" type="ORF">ECRASSUSDP1_LOCUS9263</name>
</gene>